<name>A0A0N0BBE0_9HYME</name>
<gene>
    <name evidence="1" type="ORF">WN51_10514</name>
</gene>
<evidence type="ECO:0008006" key="3">
    <source>
        <dbReference type="Google" id="ProtNLM"/>
    </source>
</evidence>
<dbReference type="AlphaFoldDB" id="A0A0N0BBE0"/>
<dbReference type="Proteomes" id="UP000053105">
    <property type="component" value="Unassembled WGS sequence"/>
</dbReference>
<dbReference type="OrthoDB" id="7983018at2759"/>
<reference evidence="1 2" key="1">
    <citation type="submission" date="2015-07" db="EMBL/GenBank/DDBJ databases">
        <title>The genome of Melipona quadrifasciata.</title>
        <authorList>
            <person name="Pan H."/>
            <person name="Kapheim K."/>
        </authorList>
    </citation>
    <scope>NUCLEOTIDE SEQUENCE [LARGE SCALE GENOMIC DNA]</scope>
    <source>
        <strain evidence="1">0111107301</strain>
        <tissue evidence="1">Whole body</tissue>
    </source>
</reference>
<organism evidence="1 2">
    <name type="scientific">Melipona quadrifasciata</name>
    <dbReference type="NCBI Taxonomy" id="166423"/>
    <lineage>
        <taxon>Eukaryota</taxon>
        <taxon>Metazoa</taxon>
        <taxon>Ecdysozoa</taxon>
        <taxon>Arthropoda</taxon>
        <taxon>Hexapoda</taxon>
        <taxon>Insecta</taxon>
        <taxon>Pterygota</taxon>
        <taxon>Neoptera</taxon>
        <taxon>Endopterygota</taxon>
        <taxon>Hymenoptera</taxon>
        <taxon>Apocrita</taxon>
        <taxon>Aculeata</taxon>
        <taxon>Apoidea</taxon>
        <taxon>Anthophila</taxon>
        <taxon>Apidae</taxon>
        <taxon>Melipona</taxon>
    </lineage>
</organism>
<accession>A0A0N0BBE0</accession>
<evidence type="ECO:0000313" key="1">
    <source>
        <dbReference type="EMBL" id="KOX67442.1"/>
    </source>
</evidence>
<sequence>MADAWNIANVESLDDSNYFMWKEKIEGILRSKRLWNKVICVKALEKPIEGVANYEEKLNNWGE</sequence>
<keyword evidence="2" id="KW-1185">Reference proteome</keyword>
<protein>
    <recommendedName>
        <fullName evidence="3">DUF4219 domain-containing protein</fullName>
    </recommendedName>
</protein>
<evidence type="ECO:0000313" key="2">
    <source>
        <dbReference type="Proteomes" id="UP000053105"/>
    </source>
</evidence>
<dbReference type="EMBL" id="KQ436116">
    <property type="protein sequence ID" value="KOX67442.1"/>
    <property type="molecule type" value="Genomic_DNA"/>
</dbReference>
<proteinExistence type="predicted"/>